<name>A0A7S2WF34_9STRA</name>
<evidence type="ECO:0000256" key="1">
    <source>
        <dbReference type="SAM" id="MobiDB-lite"/>
    </source>
</evidence>
<dbReference type="EMBL" id="HBHJ01014474">
    <property type="protein sequence ID" value="CAD9684888.1"/>
    <property type="molecule type" value="Transcribed_RNA"/>
</dbReference>
<sequence length="207" mass="22697">MFPPPLRNLIVSEVDLSYGGQRGFHDAIILAADALAGVRLVQERELLRQFYQEIAMESGMVCYSASDTMAALELGAVRTLIVWDELPLLRVRKLDPTTRTESVAICNPDQVHCKASSQDVENQSVEEARDKSSGSQPRLEVVEVTPLCEYLAEHFRKWGVSGLEFVSTATPEGSQFCRGFGGIGGVLSWDAQKAIEDMVDGTETESG</sequence>
<dbReference type="InterPro" id="IPR004403">
    <property type="entry name" value="Peptide_chain-rel_eRF1/aRF1"/>
</dbReference>
<organism evidence="3">
    <name type="scientific">Rhizochromulina marina</name>
    <dbReference type="NCBI Taxonomy" id="1034831"/>
    <lineage>
        <taxon>Eukaryota</taxon>
        <taxon>Sar</taxon>
        <taxon>Stramenopiles</taxon>
        <taxon>Ochrophyta</taxon>
        <taxon>Dictyochophyceae</taxon>
        <taxon>Rhizochromulinales</taxon>
        <taxon>Rhizochromulina</taxon>
    </lineage>
</organism>
<dbReference type="GO" id="GO:0003747">
    <property type="term" value="F:translation release factor activity"/>
    <property type="evidence" value="ECO:0007669"/>
    <property type="project" value="InterPro"/>
</dbReference>
<feature type="region of interest" description="Disordered" evidence="1">
    <location>
        <begin position="116"/>
        <end position="136"/>
    </location>
</feature>
<evidence type="ECO:0000259" key="2">
    <source>
        <dbReference type="Pfam" id="PF03465"/>
    </source>
</evidence>
<proteinExistence type="predicted"/>
<dbReference type="SUPFAM" id="SSF55315">
    <property type="entry name" value="L30e-like"/>
    <property type="match status" value="1"/>
</dbReference>
<dbReference type="InterPro" id="IPR029064">
    <property type="entry name" value="Ribosomal_eL30-like_sf"/>
</dbReference>
<dbReference type="PANTHER" id="PTHR10113">
    <property type="entry name" value="PEPTIDE CHAIN RELEASE FACTOR SUBUNIT 1"/>
    <property type="match status" value="1"/>
</dbReference>
<dbReference type="AlphaFoldDB" id="A0A7S2WF34"/>
<dbReference type="Pfam" id="PF03465">
    <property type="entry name" value="eRF1_3"/>
    <property type="match status" value="1"/>
</dbReference>
<feature type="compositionally biased region" description="Polar residues" evidence="1">
    <location>
        <begin position="116"/>
        <end position="125"/>
    </location>
</feature>
<protein>
    <recommendedName>
        <fullName evidence="2">eRF1 domain-containing protein</fullName>
    </recommendedName>
</protein>
<dbReference type="InterPro" id="IPR005142">
    <property type="entry name" value="eRF1_3"/>
</dbReference>
<feature type="domain" description="eRF1" evidence="2">
    <location>
        <begin position="41"/>
        <end position="189"/>
    </location>
</feature>
<evidence type="ECO:0000313" key="3">
    <source>
        <dbReference type="EMBL" id="CAD9684888.1"/>
    </source>
</evidence>
<accession>A0A7S2WF34</accession>
<reference evidence="3" key="1">
    <citation type="submission" date="2021-01" db="EMBL/GenBank/DDBJ databases">
        <authorList>
            <person name="Corre E."/>
            <person name="Pelletier E."/>
            <person name="Niang G."/>
            <person name="Scheremetjew M."/>
            <person name="Finn R."/>
            <person name="Kale V."/>
            <person name="Holt S."/>
            <person name="Cochrane G."/>
            <person name="Meng A."/>
            <person name="Brown T."/>
            <person name="Cohen L."/>
        </authorList>
    </citation>
    <scope>NUCLEOTIDE SEQUENCE</scope>
    <source>
        <strain evidence="3">CCMP1243</strain>
    </source>
</reference>
<dbReference type="FunFam" id="3.30.1330.30:FF:000032">
    <property type="entry name" value="Eukaryotic peptide chain release factor subunit 1"/>
    <property type="match status" value="1"/>
</dbReference>
<gene>
    <name evidence="3" type="ORF">RMAR1173_LOCUS9482</name>
</gene>
<dbReference type="Gene3D" id="3.30.1330.30">
    <property type="match status" value="1"/>
</dbReference>